<dbReference type="SUPFAM" id="SSF53474">
    <property type="entry name" value="alpha/beta-Hydrolases"/>
    <property type="match status" value="1"/>
</dbReference>
<evidence type="ECO:0008006" key="3">
    <source>
        <dbReference type="Google" id="ProtNLM"/>
    </source>
</evidence>
<reference evidence="1 2" key="1">
    <citation type="submission" date="2022-07" db="EMBL/GenBank/DDBJ databases">
        <title>Genome-wide signatures of adaptation to extreme environments.</title>
        <authorList>
            <person name="Cho C.H."/>
            <person name="Yoon H.S."/>
        </authorList>
    </citation>
    <scope>NUCLEOTIDE SEQUENCE [LARGE SCALE GENOMIC DNA]</scope>
    <source>
        <strain evidence="1 2">DBV 063 E5</strain>
    </source>
</reference>
<dbReference type="Gene3D" id="3.40.50.1820">
    <property type="entry name" value="alpha/beta hydrolase"/>
    <property type="match status" value="1"/>
</dbReference>
<dbReference type="InterPro" id="IPR029058">
    <property type="entry name" value="AB_hydrolase_fold"/>
</dbReference>
<proteinExistence type="predicted"/>
<dbReference type="Proteomes" id="UP001301350">
    <property type="component" value="Unassembled WGS sequence"/>
</dbReference>
<dbReference type="EMBL" id="JANCYW010000002">
    <property type="protein sequence ID" value="KAK4534639.1"/>
    <property type="molecule type" value="Genomic_DNA"/>
</dbReference>
<gene>
    <name evidence="1" type="ORF">CDCA_CDCA02G0664</name>
</gene>
<comment type="caution">
    <text evidence="1">The sequence shown here is derived from an EMBL/GenBank/DDBJ whole genome shotgun (WGS) entry which is preliminary data.</text>
</comment>
<dbReference type="AlphaFoldDB" id="A0AAV9IQW1"/>
<name>A0AAV9IQW1_CYACA</name>
<evidence type="ECO:0000313" key="1">
    <source>
        <dbReference type="EMBL" id="KAK4534639.1"/>
    </source>
</evidence>
<dbReference type="PANTHER" id="PTHR12277">
    <property type="entry name" value="ALPHA/BETA HYDROLASE DOMAIN-CONTAINING PROTEIN"/>
    <property type="match status" value="1"/>
</dbReference>
<protein>
    <recommendedName>
        <fullName evidence="3">AB hydrolase-1 domain-containing protein</fullName>
    </recommendedName>
</protein>
<evidence type="ECO:0000313" key="2">
    <source>
        <dbReference type="Proteomes" id="UP001301350"/>
    </source>
</evidence>
<accession>A0AAV9IQW1</accession>
<dbReference type="PANTHER" id="PTHR12277:SF81">
    <property type="entry name" value="PROTEIN ABHD13"/>
    <property type="match status" value="1"/>
</dbReference>
<organism evidence="1 2">
    <name type="scientific">Cyanidium caldarium</name>
    <name type="common">Red alga</name>
    <dbReference type="NCBI Taxonomy" id="2771"/>
    <lineage>
        <taxon>Eukaryota</taxon>
        <taxon>Rhodophyta</taxon>
        <taxon>Bangiophyceae</taxon>
        <taxon>Cyanidiales</taxon>
        <taxon>Cyanidiaceae</taxon>
        <taxon>Cyanidium</taxon>
    </lineage>
</organism>
<keyword evidence="2" id="KW-1185">Reference proteome</keyword>
<sequence>MLALSREPLQWMRALCPVALVMLGVWLVLLLLASVALSRKIAFPPWHDPHPGGELTQYWMPLAWSTYTYDPMRSLSLPFEEVAFRNRFGRTLRGWWVPGDPAAASASDVRVGVVCVHGGGRDRRAFLRQSVLFHRRGWHTLLFDCTNHGTSDGCKAWPRSRWPGRALTYGTREWADVADAVQFARILLARIDGGNAAEADATSLNAVSSPTTKVVLMGTSQGAVSCILAAAHERLSTPHVDDRERRPASLADAFVAENAFLSPAHLFWHLSGHVAQRIFIGPQRYAAQLGIVRAWMLLTTALALFRTGNLGVTVELLLRTHKRLCAFRWLLRRYVPERPGAAQSFSGFASAVDAVSHIGCPVLFLHGKRDIIVPYQHSLQLFQLAKQPRQLWISESAGHTLLYHAEPEAFERRVCGFIEEYVVDRSMSHTVSHPS</sequence>